<gene>
    <name evidence="4" type="ORF">UFOVP1088_30</name>
    <name evidence="5" type="ORF">UFOVP1149_33</name>
    <name evidence="6" type="ORF">UFOVP1330_20</name>
    <name evidence="7" type="ORF">UFOVP1441_14</name>
    <name evidence="1" type="ORF">UFOVP486_21</name>
    <name evidence="2" type="ORF">UFOVP911_2</name>
    <name evidence="3" type="ORF">UFOVP997_50</name>
</gene>
<dbReference type="EMBL" id="LR797095">
    <property type="protein sequence ID" value="CAB4186434.1"/>
    <property type="molecule type" value="Genomic_DNA"/>
</dbReference>
<evidence type="ECO:0000313" key="2">
    <source>
        <dbReference type="EMBL" id="CAB4170236.1"/>
    </source>
</evidence>
<dbReference type="EMBL" id="LR797028">
    <property type="protein sequence ID" value="CAB4182964.1"/>
    <property type="molecule type" value="Genomic_DNA"/>
</dbReference>
<organism evidence="6">
    <name type="scientific">uncultured Caudovirales phage</name>
    <dbReference type="NCBI Taxonomy" id="2100421"/>
    <lineage>
        <taxon>Viruses</taxon>
        <taxon>Duplodnaviria</taxon>
        <taxon>Heunggongvirae</taxon>
        <taxon>Uroviricota</taxon>
        <taxon>Caudoviricetes</taxon>
        <taxon>Peduoviridae</taxon>
        <taxon>Maltschvirus</taxon>
        <taxon>Maltschvirus maltsch</taxon>
    </lineage>
</organism>
<dbReference type="EMBL" id="LR796449">
    <property type="protein sequence ID" value="CAB4145612.1"/>
    <property type="molecule type" value="Genomic_DNA"/>
</dbReference>
<proteinExistence type="predicted"/>
<reference evidence="6" key="1">
    <citation type="submission" date="2020-05" db="EMBL/GenBank/DDBJ databases">
        <authorList>
            <person name="Chiriac C."/>
            <person name="Salcher M."/>
            <person name="Ghai R."/>
            <person name="Kavagutti S V."/>
        </authorList>
    </citation>
    <scope>NUCLEOTIDE SEQUENCE</scope>
</reference>
<sequence length="83" mass="9762">MNAWIAKVWNQLLKRWGGSTEESPSQLPLVKKGQGEYEQFYMTGDNESGYFYARDLTEWLQRQGTKPEDIQQKYKDITGRDLL</sequence>
<dbReference type="EMBL" id="LR796949">
    <property type="protein sequence ID" value="CAB4177421.1"/>
    <property type="molecule type" value="Genomic_DNA"/>
</dbReference>
<dbReference type="EMBL" id="LR797387">
    <property type="protein sequence ID" value="CAB4212422.1"/>
    <property type="molecule type" value="Genomic_DNA"/>
</dbReference>
<evidence type="ECO:0000313" key="4">
    <source>
        <dbReference type="EMBL" id="CAB4182964.1"/>
    </source>
</evidence>
<evidence type="ECO:0000313" key="3">
    <source>
        <dbReference type="EMBL" id="CAB4177421.1"/>
    </source>
</evidence>
<evidence type="ECO:0000313" key="1">
    <source>
        <dbReference type="EMBL" id="CAB4145612.1"/>
    </source>
</evidence>
<name>A0A6J5RZJ9_9CAUD</name>
<dbReference type="EMBL" id="LR796856">
    <property type="protein sequence ID" value="CAB4170236.1"/>
    <property type="molecule type" value="Genomic_DNA"/>
</dbReference>
<evidence type="ECO:0000313" key="5">
    <source>
        <dbReference type="EMBL" id="CAB4186434.1"/>
    </source>
</evidence>
<evidence type="ECO:0000313" key="6">
    <source>
        <dbReference type="EMBL" id="CAB4199108.1"/>
    </source>
</evidence>
<accession>A0A6J5RZJ9</accession>
<dbReference type="EMBL" id="LR797275">
    <property type="protein sequence ID" value="CAB4199108.1"/>
    <property type="molecule type" value="Genomic_DNA"/>
</dbReference>
<evidence type="ECO:0000313" key="7">
    <source>
        <dbReference type="EMBL" id="CAB4212422.1"/>
    </source>
</evidence>
<protein>
    <submittedName>
        <fullName evidence="6">Uncharacterized protein</fullName>
    </submittedName>
</protein>